<reference evidence="9 10" key="1">
    <citation type="submission" date="2018-03" db="EMBL/GenBank/DDBJ databases">
        <title>Whole genome sequencing of Histamine producing bacteria.</title>
        <authorList>
            <person name="Butler K."/>
        </authorList>
    </citation>
    <scope>NUCLEOTIDE SEQUENCE [LARGE SCALE GENOMIC DNA]</scope>
    <source>
        <strain evidence="8 10">FS-6.1</strain>
        <strain evidence="7 9">FS-6.2</strain>
    </source>
</reference>
<dbReference type="InterPro" id="IPR044068">
    <property type="entry name" value="CB"/>
</dbReference>
<dbReference type="Pfam" id="PF12167">
    <property type="entry name" value="Arm-DNA-bind_2"/>
    <property type="match status" value="1"/>
</dbReference>
<comment type="caution">
    <text evidence="8">The sequence shown here is derived from an EMBL/GenBank/DDBJ whole genome shotgun (WGS) entry which is preliminary data.</text>
</comment>
<evidence type="ECO:0000259" key="5">
    <source>
        <dbReference type="PROSITE" id="PS51898"/>
    </source>
</evidence>
<evidence type="ECO:0000259" key="6">
    <source>
        <dbReference type="PROSITE" id="PS51900"/>
    </source>
</evidence>
<dbReference type="Pfam" id="PF00589">
    <property type="entry name" value="Phage_integrase"/>
    <property type="match status" value="1"/>
</dbReference>
<evidence type="ECO:0000313" key="8">
    <source>
        <dbReference type="EMBL" id="PSU48438.1"/>
    </source>
</evidence>
<dbReference type="InterPro" id="IPR013762">
    <property type="entry name" value="Integrase-like_cat_sf"/>
</dbReference>
<accession>A0A2T3JHV3</accession>
<dbReference type="GO" id="GO:0003677">
    <property type="term" value="F:DNA binding"/>
    <property type="evidence" value="ECO:0007669"/>
    <property type="project" value="UniProtKB-UniRule"/>
</dbReference>
<dbReference type="InterPro" id="IPR050090">
    <property type="entry name" value="Tyrosine_recombinase_XerCD"/>
</dbReference>
<keyword evidence="2 4" id="KW-0238">DNA-binding</keyword>
<proteinExistence type="predicted"/>
<feature type="domain" description="Core-binding (CB)" evidence="6">
    <location>
        <begin position="82"/>
        <end position="175"/>
    </location>
</feature>
<evidence type="ECO:0000256" key="4">
    <source>
        <dbReference type="PROSITE-ProRule" id="PRU01248"/>
    </source>
</evidence>
<dbReference type="InterPro" id="IPR011010">
    <property type="entry name" value="DNA_brk_join_enz"/>
</dbReference>
<dbReference type="AlphaFoldDB" id="A0A2T3JHV3"/>
<keyword evidence="3" id="KW-0233">DNA recombination</keyword>
<keyword evidence="1" id="KW-0229">DNA integration</keyword>
<dbReference type="SUPFAM" id="SSF56349">
    <property type="entry name" value="DNA breaking-rejoining enzymes"/>
    <property type="match status" value="1"/>
</dbReference>
<dbReference type="Gene3D" id="1.10.443.10">
    <property type="entry name" value="Intergrase catalytic core"/>
    <property type="match status" value="1"/>
</dbReference>
<dbReference type="GO" id="GO:0006310">
    <property type="term" value="P:DNA recombination"/>
    <property type="evidence" value="ECO:0007669"/>
    <property type="project" value="UniProtKB-KW"/>
</dbReference>
<dbReference type="Proteomes" id="UP000241405">
    <property type="component" value="Unassembled WGS sequence"/>
</dbReference>
<dbReference type="PROSITE" id="PS51898">
    <property type="entry name" value="TYR_RECOMBINASE"/>
    <property type="match status" value="1"/>
</dbReference>
<protein>
    <submittedName>
        <fullName evidence="8">Site-specific integrase</fullName>
    </submittedName>
</protein>
<dbReference type="CDD" id="cd01189">
    <property type="entry name" value="INT_ICEBs1_C_like"/>
    <property type="match status" value="1"/>
</dbReference>
<evidence type="ECO:0000313" key="9">
    <source>
        <dbReference type="Proteomes" id="UP000241405"/>
    </source>
</evidence>
<dbReference type="Proteomes" id="UP000241618">
    <property type="component" value="Unassembled WGS sequence"/>
</dbReference>
<evidence type="ECO:0000256" key="1">
    <source>
        <dbReference type="ARBA" id="ARBA00022908"/>
    </source>
</evidence>
<gene>
    <name evidence="8" type="ORF">C9J18_17065</name>
    <name evidence="7" type="ORF">CTM96_15940</name>
</gene>
<evidence type="ECO:0000256" key="2">
    <source>
        <dbReference type="ARBA" id="ARBA00023125"/>
    </source>
</evidence>
<dbReference type="PROSITE" id="PS51900">
    <property type="entry name" value="CB"/>
    <property type="match status" value="1"/>
</dbReference>
<organism evidence="8 10">
    <name type="scientific">Photobacterium phosphoreum</name>
    <dbReference type="NCBI Taxonomy" id="659"/>
    <lineage>
        <taxon>Bacteria</taxon>
        <taxon>Pseudomonadati</taxon>
        <taxon>Pseudomonadota</taxon>
        <taxon>Gammaproteobacteria</taxon>
        <taxon>Vibrionales</taxon>
        <taxon>Vibrionaceae</taxon>
        <taxon>Photobacterium</taxon>
    </lineage>
</organism>
<dbReference type="RefSeq" id="WP_107190848.1">
    <property type="nucleotide sequence ID" value="NZ_PYMN01000021.1"/>
</dbReference>
<dbReference type="InterPro" id="IPR002104">
    <property type="entry name" value="Integrase_catalytic"/>
</dbReference>
<evidence type="ECO:0000256" key="3">
    <source>
        <dbReference type="ARBA" id="ARBA00023172"/>
    </source>
</evidence>
<dbReference type="EMBL" id="PYMP01000020">
    <property type="protein sequence ID" value="PSU48438.1"/>
    <property type="molecule type" value="Genomic_DNA"/>
</dbReference>
<dbReference type="Gene3D" id="1.10.150.130">
    <property type="match status" value="1"/>
</dbReference>
<dbReference type="EMBL" id="PYMO01000019">
    <property type="protein sequence ID" value="PSU22763.1"/>
    <property type="molecule type" value="Genomic_DNA"/>
</dbReference>
<dbReference type="InterPro" id="IPR010998">
    <property type="entry name" value="Integrase_recombinase_N"/>
</dbReference>
<sequence length="433" mass="49433">MYPEGVEVRGNSLRINFIYKETRCRETLKGWLVTPSNIKKAGRLRAVIVSEISCGEFDYYLRFPNSKRALRFGNTNHSGSFTLLNDLMQRWLIIKETDYTPETLKKSRSALHICANLLGKDRAILNITHEDALTMRRDLLHGMTAYTNRTNKQGRSANTVNTYVTVCNEFFSFAMRSGFIKTNPFDNVGHLTVDRDSPEPLEREEFERLISHQSISDQAANLWTVAVYTGLRHGELCSLAWEDIDLKNKTLTVKRNLTNQNRFKVPKTRAGERTVNLLSPAIAALQRQKALSFLFPSKDVDITLRQKGKKRIDKCTWVFITGLSKHGKSVNCGYIGNVGINRLWHDSIKRSGIRFRNPYQTRHTYACWMLSHGVNPAFIASQMGHKDMTMVLKVYTIWMPSGNASEIEKMEQALKQSCPISVPSVPHLKNDGR</sequence>
<evidence type="ECO:0000313" key="10">
    <source>
        <dbReference type="Proteomes" id="UP000241618"/>
    </source>
</evidence>
<dbReference type="PANTHER" id="PTHR30349:SF36">
    <property type="entry name" value="PROPHAGE INTEGRASE INTR-RELATED"/>
    <property type="match status" value="1"/>
</dbReference>
<name>A0A2T3JHV3_PHOPO</name>
<feature type="domain" description="Tyr recombinase" evidence="5">
    <location>
        <begin position="196"/>
        <end position="408"/>
    </location>
</feature>
<dbReference type="GO" id="GO:0015074">
    <property type="term" value="P:DNA integration"/>
    <property type="evidence" value="ECO:0007669"/>
    <property type="project" value="UniProtKB-KW"/>
</dbReference>
<evidence type="ECO:0000313" key="7">
    <source>
        <dbReference type="EMBL" id="PSU22763.1"/>
    </source>
</evidence>
<dbReference type="InterPro" id="IPR022000">
    <property type="entry name" value="Min27-like_integrase_DNA_bind"/>
</dbReference>
<dbReference type="PANTHER" id="PTHR30349">
    <property type="entry name" value="PHAGE INTEGRASE-RELATED"/>
    <property type="match status" value="1"/>
</dbReference>
<keyword evidence="9" id="KW-1185">Reference proteome</keyword>